<sequence length="163" mass="17659">MQPDTEVFNPSDVEFKRVSPDLLKVRVVSLGIGAAVTILPAVALAVVLSRWIWIAVAALVALFVWLFWLVPRQVRAIGYAEGPSDLLIRKGIMFRNITIIPYGRLQYVDVSEGPIARHFGIAEVELHTASASTDASIPGLPSGEAARLRNELAARGEAEMAGL</sequence>
<dbReference type="PANTHER" id="PTHR34473:SF3">
    <property type="entry name" value="TRANSMEMBRANE PROTEIN-RELATED"/>
    <property type="match status" value="1"/>
</dbReference>
<feature type="transmembrane region" description="Helical" evidence="1">
    <location>
        <begin position="51"/>
        <end position="70"/>
    </location>
</feature>
<proteinExistence type="predicted"/>
<organism evidence="3 4">
    <name type="scientific">Gleimia hominis</name>
    <dbReference type="NCBI Taxonomy" id="595468"/>
    <lineage>
        <taxon>Bacteria</taxon>
        <taxon>Bacillati</taxon>
        <taxon>Actinomycetota</taxon>
        <taxon>Actinomycetes</taxon>
        <taxon>Actinomycetales</taxon>
        <taxon>Actinomycetaceae</taxon>
        <taxon>Gleimia</taxon>
    </lineage>
</organism>
<comment type="caution">
    <text evidence="3">The sequence shown here is derived from an EMBL/GenBank/DDBJ whole genome shotgun (WGS) entry which is preliminary data.</text>
</comment>
<protein>
    <submittedName>
        <fullName evidence="3">PH domain-containing protein</fullName>
    </submittedName>
</protein>
<gene>
    <name evidence="3" type="ORF">QS713_08225</name>
</gene>
<evidence type="ECO:0000259" key="2">
    <source>
        <dbReference type="Pfam" id="PF03703"/>
    </source>
</evidence>
<reference evidence="3 4" key="1">
    <citation type="submission" date="2023-06" db="EMBL/GenBank/DDBJ databases">
        <title>Draft genome sequence of Gleimia hominis type strain CCUG 57540T.</title>
        <authorList>
            <person name="Salva-Serra F."/>
            <person name="Cardew S."/>
            <person name="Jensie Markopoulos S."/>
            <person name="Ohlen M."/>
            <person name="Inganas E."/>
            <person name="Svensson-Stadler L."/>
            <person name="Moore E.R.B."/>
        </authorList>
    </citation>
    <scope>NUCLEOTIDE SEQUENCE [LARGE SCALE GENOMIC DNA]</scope>
    <source>
        <strain evidence="3 4">CCUG 57540</strain>
    </source>
</reference>
<keyword evidence="1" id="KW-0812">Transmembrane</keyword>
<dbReference type="Pfam" id="PF03703">
    <property type="entry name" value="bPH_2"/>
    <property type="match status" value="1"/>
</dbReference>
<feature type="transmembrane region" description="Helical" evidence="1">
    <location>
        <begin position="25"/>
        <end position="45"/>
    </location>
</feature>
<dbReference type="EMBL" id="JASXSX010000004">
    <property type="protein sequence ID" value="MDT3768041.1"/>
    <property type="molecule type" value="Genomic_DNA"/>
</dbReference>
<dbReference type="Proteomes" id="UP001247542">
    <property type="component" value="Unassembled WGS sequence"/>
</dbReference>
<dbReference type="PANTHER" id="PTHR34473">
    <property type="entry name" value="UPF0699 TRANSMEMBRANE PROTEIN YDBS"/>
    <property type="match status" value="1"/>
</dbReference>
<dbReference type="RefSeq" id="WP_313274364.1">
    <property type="nucleotide sequence ID" value="NZ_JASXSX010000004.1"/>
</dbReference>
<feature type="domain" description="YdbS-like PH" evidence="2">
    <location>
        <begin position="75"/>
        <end position="152"/>
    </location>
</feature>
<keyword evidence="4" id="KW-1185">Reference proteome</keyword>
<name>A0ABU3ICD6_9ACTO</name>
<dbReference type="InterPro" id="IPR005182">
    <property type="entry name" value="YdbS-like_PH"/>
</dbReference>
<evidence type="ECO:0000313" key="4">
    <source>
        <dbReference type="Proteomes" id="UP001247542"/>
    </source>
</evidence>
<accession>A0ABU3ICD6</accession>
<keyword evidence="1" id="KW-0472">Membrane</keyword>
<evidence type="ECO:0000256" key="1">
    <source>
        <dbReference type="SAM" id="Phobius"/>
    </source>
</evidence>
<keyword evidence="1" id="KW-1133">Transmembrane helix</keyword>
<evidence type="ECO:0000313" key="3">
    <source>
        <dbReference type="EMBL" id="MDT3768041.1"/>
    </source>
</evidence>